<sequence>MSSKTLALNTLTQQFKKWPQDSKRVYASFKDFQTKQLQKAFESPESKLPSAENLNSQAAATRTLINETNKNKVSCLLECCTSAYTHTVHCPRVIAATIRYAKLLRPNRKRGRP</sequence>
<accession>A0A060T4B1</accession>
<organism evidence="1">
    <name type="scientific">Blastobotrys adeninivorans</name>
    <name type="common">Yeast</name>
    <name type="synonym">Arxula adeninivorans</name>
    <dbReference type="NCBI Taxonomy" id="409370"/>
    <lineage>
        <taxon>Eukaryota</taxon>
        <taxon>Fungi</taxon>
        <taxon>Dikarya</taxon>
        <taxon>Ascomycota</taxon>
        <taxon>Saccharomycotina</taxon>
        <taxon>Dipodascomycetes</taxon>
        <taxon>Dipodascales</taxon>
        <taxon>Trichomonascaceae</taxon>
        <taxon>Blastobotrys</taxon>
    </lineage>
</organism>
<dbReference type="AlphaFoldDB" id="A0A060T4B1"/>
<proteinExistence type="predicted"/>
<gene>
    <name evidence="1" type="ORF">GNLVRS02_ARAD1C43450g</name>
</gene>
<reference evidence="1" key="2">
    <citation type="submission" date="2014-06" db="EMBL/GenBank/DDBJ databases">
        <title>The complete genome of Blastobotrys (Arxula) adeninivorans LS3 - a yeast of biotechnological interest.</title>
        <authorList>
            <person name="Kunze G."/>
            <person name="Gaillardin C."/>
            <person name="Czernicka M."/>
            <person name="Durrens P."/>
            <person name="Martin T."/>
            <person name="Boer E."/>
            <person name="Gabaldon T."/>
            <person name="Cruz J."/>
            <person name="Talla E."/>
            <person name="Marck C."/>
            <person name="Goffeau A."/>
            <person name="Barbe V."/>
            <person name="Baret P."/>
            <person name="Baronian K."/>
            <person name="Beier S."/>
            <person name="Bleykasten C."/>
            <person name="Bode R."/>
            <person name="Casaregola S."/>
            <person name="Despons L."/>
            <person name="Fairhead C."/>
            <person name="Giersberg M."/>
            <person name="Gierski P."/>
            <person name="Hahnel U."/>
            <person name="Hartmann A."/>
            <person name="Jankowska D."/>
            <person name="Jubin C."/>
            <person name="Jung P."/>
            <person name="Lafontaine I."/>
            <person name="Leh-Louis V."/>
            <person name="Lemaire M."/>
            <person name="Marcet-Houben M."/>
            <person name="Mascher M."/>
            <person name="Morel G."/>
            <person name="Richard G.-F."/>
            <person name="Riechen J."/>
            <person name="Sacerdot C."/>
            <person name="Sarkar A."/>
            <person name="Savel G."/>
            <person name="Schacherer J."/>
            <person name="Sherman D."/>
            <person name="Straub M.-L."/>
            <person name="Stein N."/>
            <person name="Thierry A."/>
            <person name="Trautwein-Schult A."/>
            <person name="Westhof E."/>
            <person name="Worch S."/>
            <person name="Dujon B."/>
            <person name="Souciet J.-L."/>
            <person name="Wincker P."/>
            <person name="Scholz U."/>
            <person name="Neuveglise N."/>
        </authorList>
    </citation>
    <scope>NUCLEOTIDE SEQUENCE</scope>
    <source>
        <strain evidence="1">LS3</strain>
    </source>
</reference>
<dbReference type="EMBL" id="HG937693">
    <property type="protein sequence ID" value="CDP35788.1"/>
    <property type="molecule type" value="Genomic_DNA"/>
</dbReference>
<evidence type="ECO:0000313" key="1">
    <source>
        <dbReference type="EMBL" id="CDP35788.1"/>
    </source>
</evidence>
<protein>
    <submittedName>
        <fullName evidence="1">ARAD1C43450p</fullName>
    </submittedName>
</protein>
<reference evidence="1" key="1">
    <citation type="submission" date="2014-02" db="EMBL/GenBank/DDBJ databases">
        <authorList>
            <person name="Genoscope - CEA"/>
        </authorList>
    </citation>
    <scope>NUCLEOTIDE SEQUENCE</scope>
    <source>
        <strain evidence="1">LS3</strain>
    </source>
</reference>
<name>A0A060T4B1_BLAAD</name>